<dbReference type="CDD" id="cd10456">
    <property type="entry name" value="GIY-YIG_UPF0213"/>
    <property type="match status" value="1"/>
</dbReference>
<dbReference type="SMART" id="SM00465">
    <property type="entry name" value="GIYc"/>
    <property type="match status" value="1"/>
</dbReference>
<organism evidence="3 4">
    <name type="scientific">Ferrigenium kumadai</name>
    <dbReference type="NCBI Taxonomy" id="1682490"/>
    <lineage>
        <taxon>Bacteria</taxon>
        <taxon>Pseudomonadati</taxon>
        <taxon>Pseudomonadota</taxon>
        <taxon>Betaproteobacteria</taxon>
        <taxon>Nitrosomonadales</taxon>
        <taxon>Gallionellaceae</taxon>
        <taxon>Ferrigenium</taxon>
    </lineage>
</organism>
<comment type="similarity">
    <text evidence="1">Belongs to the UPF0213 family.</text>
</comment>
<name>A0AAN1T0D0_9PROT</name>
<dbReference type="Proteomes" id="UP001319121">
    <property type="component" value="Chromosome"/>
</dbReference>
<protein>
    <recommendedName>
        <fullName evidence="2">GIY-YIG domain-containing protein</fullName>
    </recommendedName>
</protein>
<dbReference type="RefSeq" id="WP_246487388.1">
    <property type="nucleotide sequence ID" value="NZ_AP019536.1"/>
</dbReference>
<accession>A0AAN1T0D0</accession>
<dbReference type="PROSITE" id="PS50164">
    <property type="entry name" value="GIY_YIG"/>
    <property type="match status" value="1"/>
</dbReference>
<dbReference type="KEGG" id="fku:FGKAn22_19760"/>
<dbReference type="InterPro" id="IPR000305">
    <property type="entry name" value="GIY-YIG_endonuc"/>
</dbReference>
<evidence type="ECO:0000313" key="4">
    <source>
        <dbReference type="Proteomes" id="UP001319121"/>
    </source>
</evidence>
<evidence type="ECO:0000313" key="3">
    <source>
        <dbReference type="EMBL" id="BBJ00284.1"/>
    </source>
</evidence>
<proteinExistence type="inferred from homology"/>
<keyword evidence="4" id="KW-1185">Reference proteome</keyword>
<feature type="domain" description="GIY-YIG" evidence="2">
    <location>
        <begin position="1"/>
        <end position="76"/>
    </location>
</feature>
<dbReference type="EMBL" id="AP019536">
    <property type="protein sequence ID" value="BBJ00284.1"/>
    <property type="molecule type" value="Genomic_DNA"/>
</dbReference>
<reference evidence="3 4" key="1">
    <citation type="submission" date="2019-03" db="EMBL/GenBank/DDBJ databases">
        <title>Complete genome sequence of Ferrigenium kumadai strain An22, a microaerophilic iron-oxidizing bacterium isolated from a paddy field soil.</title>
        <authorList>
            <person name="Watanabe T."/>
            <person name="Asakawa S."/>
        </authorList>
    </citation>
    <scope>NUCLEOTIDE SEQUENCE [LARGE SCALE GENOMIC DNA]</scope>
    <source>
        <strain evidence="3 4">An22</strain>
    </source>
</reference>
<dbReference type="PANTHER" id="PTHR34477:SF1">
    <property type="entry name" value="UPF0213 PROTEIN YHBQ"/>
    <property type="match status" value="1"/>
</dbReference>
<dbReference type="Pfam" id="PF01541">
    <property type="entry name" value="GIY-YIG"/>
    <property type="match status" value="1"/>
</dbReference>
<dbReference type="PANTHER" id="PTHR34477">
    <property type="entry name" value="UPF0213 PROTEIN YHBQ"/>
    <property type="match status" value="1"/>
</dbReference>
<gene>
    <name evidence="3" type="primary">yhbQ</name>
    <name evidence="3" type="ORF">FGKAn22_19760</name>
</gene>
<dbReference type="InterPro" id="IPR035901">
    <property type="entry name" value="GIY-YIG_endonuc_sf"/>
</dbReference>
<dbReference type="AlphaFoldDB" id="A0AAN1T0D0"/>
<dbReference type="Gene3D" id="3.40.1440.10">
    <property type="entry name" value="GIY-YIG endonuclease"/>
    <property type="match status" value="1"/>
</dbReference>
<sequence>MSWVCYLLRCADGTLYCGITNDLDKRLAAHNAGIAAKYTRTRGPVELAYMERCPDKSAALKREMAIKQLTRAEKLALIDSGSIVAA</sequence>
<dbReference type="InterPro" id="IPR050190">
    <property type="entry name" value="UPF0213_domain"/>
</dbReference>
<evidence type="ECO:0000259" key="2">
    <source>
        <dbReference type="PROSITE" id="PS50164"/>
    </source>
</evidence>
<dbReference type="SUPFAM" id="SSF82771">
    <property type="entry name" value="GIY-YIG endonuclease"/>
    <property type="match status" value="1"/>
</dbReference>
<evidence type="ECO:0000256" key="1">
    <source>
        <dbReference type="ARBA" id="ARBA00007435"/>
    </source>
</evidence>